<comment type="caution">
    <text evidence="1">The sequence shown here is derived from an EMBL/GenBank/DDBJ whole genome shotgun (WGS) entry which is preliminary data.</text>
</comment>
<name>A0ACB9ZWY3_CATRO</name>
<dbReference type="Proteomes" id="UP001060085">
    <property type="component" value="Linkage Group LG07"/>
</dbReference>
<proteinExistence type="predicted"/>
<protein>
    <submittedName>
        <fullName evidence="1">Uncharacterized protein</fullName>
    </submittedName>
</protein>
<sequence>MMITMFMAIKNMNIATGLRGITNSVSSEQYERLIFLLNNTNLQSKVETASCSRTRGGAEITKPILSQTMAYQATSDDATRIIEELASRRMIGLANGKRIVSS</sequence>
<evidence type="ECO:0000313" key="2">
    <source>
        <dbReference type="Proteomes" id="UP001060085"/>
    </source>
</evidence>
<keyword evidence="2" id="KW-1185">Reference proteome</keyword>
<gene>
    <name evidence="1" type="ORF">M9H77_30206</name>
</gene>
<accession>A0ACB9ZWY3</accession>
<reference evidence="2" key="1">
    <citation type="journal article" date="2023" name="Nat. Plants">
        <title>Single-cell RNA sequencing provides a high-resolution roadmap for understanding the multicellular compartmentation of specialized metabolism.</title>
        <authorList>
            <person name="Sun S."/>
            <person name="Shen X."/>
            <person name="Li Y."/>
            <person name="Li Y."/>
            <person name="Wang S."/>
            <person name="Li R."/>
            <person name="Zhang H."/>
            <person name="Shen G."/>
            <person name="Guo B."/>
            <person name="Wei J."/>
            <person name="Xu J."/>
            <person name="St-Pierre B."/>
            <person name="Chen S."/>
            <person name="Sun C."/>
        </authorList>
    </citation>
    <scope>NUCLEOTIDE SEQUENCE [LARGE SCALE GENOMIC DNA]</scope>
</reference>
<organism evidence="1 2">
    <name type="scientific">Catharanthus roseus</name>
    <name type="common">Madagascar periwinkle</name>
    <name type="synonym">Vinca rosea</name>
    <dbReference type="NCBI Taxonomy" id="4058"/>
    <lineage>
        <taxon>Eukaryota</taxon>
        <taxon>Viridiplantae</taxon>
        <taxon>Streptophyta</taxon>
        <taxon>Embryophyta</taxon>
        <taxon>Tracheophyta</taxon>
        <taxon>Spermatophyta</taxon>
        <taxon>Magnoliopsida</taxon>
        <taxon>eudicotyledons</taxon>
        <taxon>Gunneridae</taxon>
        <taxon>Pentapetalae</taxon>
        <taxon>asterids</taxon>
        <taxon>lamiids</taxon>
        <taxon>Gentianales</taxon>
        <taxon>Apocynaceae</taxon>
        <taxon>Rauvolfioideae</taxon>
        <taxon>Vinceae</taxon>
        <taxon>Catharanthinae</taxon>
        <taxon>Catharanthus</taxon>
    </lineage>
</organism>
<evidence type="ECO:0000313" key="1">
    <source>
        <dbReference type="EMBL" id="KAI5653019.1"/>
    </source>
</evidence>
<dbReference type="EMBL" id="CM044707">
    <property type="protein sequence ID" value="KAI5653019.1"/>
    <property type="molecule type" value="Genomic_DNA"/>
</dbReference>